<name>A0A3P3XRC8_9SPIR</name>
<feature type="compositionally biased region" description="Polar residues" evidence="1">
    <location>
        <begin position="230"/>
        <end position="242"/>
    </location>
</feature>
<evidence type="ECO:0000256" key="1">
    <source>
        <dbReference type="SAM" id="MobiDB-lite"/>
    </source>
</evidence>
<feature type="chain" id="PRO_5018202041" description="DUF1002 domain-containing protein" evidence="2">
    <location>
        <begin position="32"/>
        <end position="269"/>
    </location>
</feature>
<feature type="region of interest" description="Disordered" evidence="1">
    <location>
        <begin position="230"/>
        <end position="269"/>
    </location>
</feature>
<reference evidence="3" key="1">
    <citation type="submission" date="2017-02" db="EMBL/GenBank/DDBJ databases">
        <authorList>
            <person name="Regsiter A."/>
            <person name="William W."/>
        </authorList>
    </citation>
    <scope>NUCLEOTIDE SEQUENCE</scope>
    <source>
        <strain evidence="3">BdmA 4</strain>
    </source>
</reference>
<dbReference type="EMBL" id="FWDO01000005">
    <property type="protein sequence ID" value="SLM18619.1"/>
    <property type="molecule type" value="Genomic_DNA"/>
</dbReference>
<organism evidence="3">
    <name type="scientific">uncultured spirochete</name>
    <dbReference type="NCBI Taxonomy" id="156406"/>
    <lineage>
        <taxon>Bacteria</taxon>
        <taxon>Pseudomonadati</taxon>
        <taxon>Spirochaetota</taxon>
        <taxon>Spirochaetia</taxon>
        <taxon>Spirochaetales</taxon>
        <taxon>environmental samples</taxon>
    </lineage>
</organism>
<feature type="compositionally biased region" description="Gly residues" evidence="1">
    <location>
        <begin position="256"/>
        <end position="269"/>
    </location>
</feature>
<gene>
    <name evidence="3" type="ORF">SPIRO4BDMA_50134</name>
</gene>
<evidence type="ECO:0000313" key="3">
    <source>
        <dbReference type="EMBL" id="SLM18619.1"/>
    </source>
</evidence>
<protein>
    <recommendedName>
        <fullName evidence="4">DUF1002 domain-containing protein</fullName>
    </recommendedName>
</protein>
<sequence>MEKTRPKVFTPKFMRLFSLLLFLSAPSVLFAQTVAAWLAKPSNVAVYGTIAPEVNTMVQQLEKLGLSDSILVVRLEEGAQKQVNPEILVASLRVDIQRVVRLAAILRANGIFPSNRNTASSAIEQMLIFIRAGLTEAEVQKALEEGVAKSGAKQKATARALAALSVVTSAKAQFGLGEEDRLRLASVLIASDLDEDGFGSILVSVEEFTSAGHSAAEAVSKALEKVSLSGKKNQGDISQNAEGQSDSGKSQSGKSESGGQGNQGGHGKK</sequence>
<keyword evidence="2" id="KW-0732">Signal</keyword>
<evidence type="ECO:0008006" key="4">
    <source>
        <dbReference type="Google" id="ProtNLM"/>
    </source>
</evidence>
<feature type="signal peptide" evidence="2">
    <location>
        <begin position="1"/>
        <end position="31"/>
    </location>
</feature>
<evidence type="ECO:0000256" key="2">
    <source>
        <dbReference type="SAM" id="SignalP"/>
    </source>
</evidence>
<accession>A0A3P3XRC8</accession>
<dbReference type="AlphaFoldDB" id="A0A3P3XRC8"/>
<proteinExistence type="predicted"/>
<feature type="compositionally biased region" description="Low complexity" evidence="1">
    <location>
        <begin position="243"/>
        <end position="255"/>
    </location>
</feature>